<reference evidence="2" key="1">
    <citation type="journal article" date="2020" name="Stud. Mycol.">
        <title>101 Dothideomycetes genomes: a test case for predicting lifestyles and emergence of pathogens.</title>
        <authorList>
            <person name="Haridas S."/>
            <person name="Albert R."/>
            <person name="Binder M."/>
            <person name="Bloem J."/>
            <person name="Labutti K."/>
            <person name="Salamov A."/>
            <person name="Andreopoulos B."/>
            <person name="Baker S."/>
            <person name="Barry K."/>
            <person name="Bills G."/>
            <person name="Bluhm B."/>
            <person name="Cannon C."/>
            <person name="Castanera R."/>
            <person name="Culley D."/>
            <person name="Daum C."/>
            <person name="Ezra D."/>
            <person name="Gonzalez J."/>
            <person name="Henrissat B."/>
            <person name="Kuo A."/>
            <person name="Liang C."/>
            <person name="Lipzen A."/>
            <person name="Lutzoni F."/>
            <person name="Magnuson J."/>
            <person name="Mondo S."/>
            <person name="Nolan M."/>
            <person name="Ohm R."/>
            <person name="Pangilinan J."/>
            <person name="Park H.-J."/>
            <person name="Ramirez L."/>
            <person name="Alfaro M."/>
            <person name="Sun H."/>
            <person name="Tritt A."/>
            <person name="Yoshinaga Y."/>
            <person name="Zwiers L.-H."/>
            <person name="Turgeon B."/>
            <person name="Goodwin S."/>
            <person name="Spatafora J."/>
            <person name="Crous P."/>
            <person name="Grigoriev I."/>
        </authorList>
    </citation>
    <scope>NUCLEOTIDE SEQUENCE</scope>
    <source>
        <strain evidence="2">CBS 207.26</strain>
    </source>
</reference>
<accession>A0A6A6ELR9</accession>
<protein>
    <submittedName>
        <fullName evidence="2">Uncharacterized protein</fullName>
    </submittedName>
</protein>
<dbReference type="EMBL" id="ML994618">
    <property type="protein sequence ID" value="KAF2190846.1"/>
    <property type="molecule type" value="Genomic_DNA"/>
</dbReference>
<sequence>MAELLGKARTALYNQVSPRRTPHSLLFVLSFFIPAPDLIFLQSSTFPTTPPPELICELPTDAYMSSPSPLTSYLFLFITPLRDSPRSGSRLTSQVHLHCTLPPSSLTLITQRHGTTSSVYEVESNSEKQKEIVKALDDMEAEAKAKDQKFDALKAEIQQLRSRVSELNGRNSKEVGRVMTLQIRTEFLGWELEFSEIGKMKLMKDVRGLRKNICRRWRGLRERRRRSCVFAMKTRIRDQGG</sequence>
<feature type="coiled-coil region" evidence="1">
    <location>
        <begin position="136"/>
        <end position="170"/>
    </location>
</feature>
<gene>
    <name evidence="2" type="ORF">K469DRAFT_698059</name>
</gene>
<organism evidence="2 3">
    <name type="scientific">Zopfia rhizophila CBS 207.26</name>
    <dbReference type="NCBI Taxonomy" id="1314779"/>
    <lineage>
        <taxon>Eukaryota</taxon>
        <taxon>Fungi</taxon>
        <taxon>Dikarya</taxon>
        <taxon>Ascomycota</taxon>
        <taxon>Pezizomycotina</taxon>
        <taxon>Dothideomycetes</taxon>
        <taxon>Dothideomycetes incertae sedis</taxon>
        <taxon>Zopfiaceae</taxon>
        <taxon>Zopfia</taxon>
    </lineage>
</organism>
<dbReference type="Gene3D" id="1.20.5.1700">
    <property type="match status" value="1"/>
</dbReference>
<proteinExistence type="predicted"/>
<evidence type="ECO:0000313" key="2">
    <source>
        <dbReference type="EMBL" id="KAF2190846.1"/>
    </source>
</evidence>
<evidence type="ECO:0000313" key="3">
    <source>
        <dbReference type="Proteomes" id="UP000800200"/>
    </source>
</evidence>
<dbReference type="AlphaFoldDB" id="A0A6A6ELR9"/>
<evidence type="ECO:0000256" key="1">
    <source>
        <dbReference type="SAM" id="Coils"/>
    </source>
</evidence>
<keyword evidence="3" id="KW-1185">Reference proteome</keyword>
<keyword evidence="1" id="KW-0175">Coiled coil</keyword>
<dbReference type="Proteomes" id="UP000800200">
    <property type="component" value="Unassembled WGS sequence"/>
</dbReference>
<name>A0A6A6ELR9_9PEZI</name>